<reference evidence="1 2" key="1">
    <citation type="journal article" date="2022" name="Plant J.">
        <title>Chromosome-level genome of Camellia lanceoleosa provides a valuable resource for understanding genome evolution and self-incompatibility.</title>
        <authorList>
            <person name="Gong W."/>
            <person name="Xiao S."/>
            <person name="Wang L."/>
            <person name="Liao Z."/>
            <person name="Chang Y."/>
            <person name="Mo W."/>
            <person name="Hu G."/>
            <person name="Li W."/>
            <person name="Zhao G."/>
            <person name="Zhu H."/>
            <person name="Hu X."/>
            <person name="Ji K."/>
            <person name="Xiang X."/>
            <person name="Song Q."/>
            <person name="Yuan D."/>
            <person name="Jin S."/>
            <person name="Zhang L."/>
        </authorList>
    </citation>
    <scope>NUCLEOTIDE SEQUENCE [LARGE SCALE GENOMIC DNA]</scope>
    <source>
        <strain evidence="1">SQ_2022a</strain>
    </source>
</reference>
<keyword evidence="2" id="KW-1185">Reference proteome</keyword>
<proteinExistence type="predicted"/>
<name>A0ACC0GIC1_9ERIC</name>
<evidence type="ECO:0000313" key="2">
    <source>
        <dbReference type="Proteomes" id="UP001060215"/>
    </source>
</evidence>
<comment type="caution">
    <text evidence="1">The sequence shown here is derived from an EMBL/GenBank/DDBJ whole genome shotgun (WGS) entry which is preliminary data.</text>
</comment>
<evidence type="ECO:0000313" key="1">
    <source>
        <dbReference type="EMBL" id="KAI8000815.1"/>
    </source>
</evidence>
<organism evidence="1 2">
    <name type="scientific">Camellia lanceoleosa</name>
    <dbReference type="NCBI Taxonomy" id="1840588"/>
    <lineage>
        <taxon>Eukaryota</taxon>
        <taxon>Viridiplantae</taxon>
        <taxon>Streptophyta</taxon>
        <taxon>Embryophyta</taxon>
        <taxon>Tracheophyta</taxon>
        <taxon>Spermatophyta</taxon>
        <taxon>Magnoliopsida</taxon>
        <taxon>eudicotyledons</taxon>
        <taxon>Gunneridae</taxon>
        <taxon>Pentapetalae</taxon>
        <taxon>asterids</taxon>
        <taxon>Ericales</taxon>
        <taxon>Theaceae</taxon>
        <taxon>Camellia</taxon>
    </lineage>
</organism>
<sequence length="181" mass="21124">MGLEELPVNRWCIEQGSVFFAAARSLFRCRSPLRSRMLSPSPVVGRDRVALCPRTVWCVLCVCRGVISEMKEGKRCEGEFSAIPGRKPEPCTAFYSSYQCRWKGPSRWHKPVDWVQIERKRHDKERTLEEHKKLVEEILKRDQKKRKKIEAAGIDYECPKIWLVEYNTALASICFIFCLDL</sequence>
<gene>
    <name evidence="1" type="ORF">LOK49_LG09G00748</name>
</gene>
<protein>
    <submittedName>
        <fullName evidence="1">Uncharacterized protein</fullName>
    </submittedName>
</protein>
<dbReference type="EMBL" id="CM045765">
    <property type="protein sequence ID" value="KAI8000815.1"/>
    <property type="molecule type" value="Genomic_DNA"/>
</dbReference>
<dbReference type="Proteomes" id="UP001060215">
    <property type="component" value="Chromosome 8"/>
</dbReference>
<accession>A0ACC0GIC1</accession>